<proteinExistence type="predicted"/>
<sequence>MVANFNSPRMGLTENMSPTFLST</sequence>
<organism evidence="2 3">
    <name type="scientific">Trifolium medium</name>
    <dbReference type="NCBI Taxonomy" id="97028"/>
    <lineage>
        <taxon>Eukaryota</taxon>
        <taxon>Viridiplantae</taxon>
        <taxon>Streptophyta</taxon>
        <taxon>Embryophyta</taxon>
        <taxon>Tracheophyta</taxon>
        <taxon>Spermatophyta</taxon>
        <taxon>Magnoliopsida</taxon>
        <taxon>eudicotyledons</taxon>
        <taxon>Gunneridae</taxon>
        <taxon>Pentapetalae</taxon>
        <taxon>rosids</taxon>
        <taxon>fabids</taxon>
        <taxon>Fabales</taxon>
        <taxon>Fabaceae</taxon>
        <taxon>Papilionoideae</taxon>
        <taxon>50 kb inversion clade</taxon>
        <taxon>NPAAA clade</taxon>
        <taxon>Hologalegina</taxon>
        <taxon>IRL clade</taxon>
        <taxon>Trifolieae</taxon>
        <taxon>Trifolium</taxon>
    </lineage>
</organism>
<evidence type="ECO:0000256" key="1">
    <source>
        <dbReference type="SAM" id="MobiDB-lite"/>
    </source>
</evidence>
<evidence type="ECO:0000313" key="2">
    <source>
        <dbReference type="EMBL" id="MCI93753.1"/>
    </source>
</evidence>
<dbReference type="Proteomes" id="UP000265520">
    <property type="component" value="Unassembled WGS sequence"/>
</dbReference>
<accession>A0A392W206</accession>
<evidence type="ECO:0000313" key="3">
    <source>
        <dbReference type="Proteomes" id="UP000265520"/>
    </source>
</evidence>
<feature type="compositionally biased region" description="Polar residues" evidence="1">
    <location>
        <begin position="14"/>
        <end position="23"/>
    </location>
</feature>
<keyword evidence="3" id="KW-1185">Reference proteome</keyword>
<feature type="non-terminal residue" evidence="2">
    <location>
        <position position="23"/>
    </location>
</feature>
<dbReference type="EMBL" id="LXQA011337709">
    <property type="protein sequence ID" value="MCI93753.1"/>
    <property type="molecule type" value="Genomic_DNA"/>
</dbReference>
<dbReference type="AlphaFoldDB" id="A0A392W206"/>
<feature type="region of interest" description="Disordered" evidence="1">
    <location>
        <begin position="1"/>
        <end position="23"/>
    </location>
</feature>
<reference evidence="2 3" key="1">
    <citation type="journal article" date="2018" name="Front. Plant Sci.">
        <title>Red Clover (Trifolium pratense) and Zigzag Clover (T. medium) - A Picture of Genomic Similarities and Differences.</title>
        <authorList>
            <person name="Dluhosova J."/>
            <person name="Istvanek J."/>
            <person name="Nedelnik J."/>
            <person name="Repkova J."/>
        </authorList>
    </citation>
    <scope>NUCLEOTIDE SEQUENCE [LARGE SCALE GENOMIC DNA]</scope>
    <source>
        <strain evidence="3">cv. 10/8</strain>
        <tissue evidence="2">Leaf</tissue>
    </source>
</reference>
<protein>
    <submittedName>
        <fullName evidence="2">Uncharacterized protein</fullName>
    </submittedName>
</protein>
<comment type="caution">
    <text evidence="2">The sequence shown here is derived from an EMBL/GenBank/DDBJ whole genome shotgun (WGS) entry which is preliminary data.</text>
</comment>
<name>A0A392W206_9FABA</name>